<dbReference type="STRING" id="471704.A0A151IZD0"/>
<reference evidence="6 7" key="1">
    <citation type="submission" date="2015-09" db="EMBL/GenBank/DDBJ databases">
        <title>Trachymyrmex cornetzi WGS genome.</title>
        <authorList>
            <person name="Nygaard S."/>
            <person name="Hu H."/>
            <person name="Boomsma J."/>
            <person name="Zhang G."/>
        </authorList>
    </citation>
    <scope>NUCLEOTIDE SEQUENCE [LARGE SCALE GENOMIC DNA]</scope>
    <source>
        <strain evidence="6">Tcor2-1</strain>
        <tissue evidence="6">Whole body</tissue>
    </source>
</reference>
<dbReference type="GO" id="GO:0005736">
    <property type="term" value="C:RNA polymerase I complex"/>
    <property type="evidence" value="ECO:0007669"/>
    <property type="project" value="TreeGrafter"/>
</dbReference>
<protein>
    <submittedName>
        <fullName evidence="6">DNA-directed RNA polymerases I, II, and III subunit RPABC4</fullName>
    </submittedName>
</protein>
<evidence type="ECO:0000256" key="4">
    <source>
        <dbReference type="ARBA" id="ARBA00023242"/>
    </source>
</evidence>
<comment type="subcellular location">
    <subcellularLocation>
        <location evidence="1">Nucleus</location>
    </subcellularLocation>
</comment>
<dbReference type="InterPro" id="IPR029040">
    <property type="entry name" value="RPABC4/Spt4"/>
</dbReference>
<dbReference type="InterPro" id="IPR039747">
    <property type="entry name" value="RPABC4"/>
</dbReference>
<organism evidence="6 7">
    <name type="scientific">Trachymyrmex cornetzi</name>
    <dbReference type="NCBI Taxonomy" id="471704"/>
    <lineage>
        <taxon>Eukaryota</taxon>
        <taxon>Metazoa</taxon>
        <taxon>Ecdysozoa</taxon>
        <taxon>Arthropoda</taxon>
        <taxon>Hexapoda</taxon>
        <taxon>Insecta</taxon>
        <taxon>Pterygota</taxon>
        <taxon>Neoptera</taxon>
        <taxon>Endopterygota</taxon>
        <taxon>Hymenoptera</taxon>
        <taxon>Apocrita</taxon>
        <taxon>Aculeata</taxon>
        <taxon>Formicoidea</taxon>
        <taxon>Formicidae</taxon>
        <taxon>Myrmicinae</taxon>
        <taxon>Trachymyrmex</taxon>
    </lineage>
</organism>
<dbReference type="GO" id="GO:0003677">
    <property type="term" value="F:DNA binding"/>
    <property type="evidence" value="ECO:0007669"/>
    <property type="project" value="InterPro"/>
</dbReference>
<keyword evidence="7" id="KW-1185">Reference proteome</keyword>
<name>A0A151IZD0_9HYME</name>
<evidence type="ECO:0000256" key="3">
    <source>
        <dbReference type="ARBA" id="ARBA00022833"/>
    </source>
</evidence>
<dbReference type="Gene3D" id="2.20.28.30">
    <property type="entry name" value="RNA polymerase ii, chain L"/>
    <property type="match status" value="1"/>
</dbReference>
<keyword evidence="6" id="KW-0240">DNA-directed RNA polymerase</keyword>
<accession>A0A151IZD0</accession>
<proteinExistence type="inferred from homology"/>
<keyword evidence="6" id="KW-0804">Transcription</keyword>
<dbReference type="Pfam" id="PF03604">
    <property type="entry name" value="Zn_ribbon_RPAB4"/>
    <property type="match status" value="1"/>
</dbReference>
<dbReference type="SMART" id="SM00659">
    <property type="entry name" value="RPOLCX"/>
    <property type="match status" value="1"/>
</dbReference>
<evidence type="ECO:0000256" key="1">
    <source>
        <dbReference type="ARBA" id="ARBA00004123"/>
    </source>
</evidence>
<dbReference type="Proteomes" id="UP000078492">
    <property type="component" value="Unassembled WGS sequence"/>
</dbReference>
<sequence>MESSKSESTPKAMVYICGECHHDNEIRAKNPIRCRECGYRIMYKKRTKRRMFFNVFDLTRLTFF</sequence>
<evidence type="ECO:0000313" key="7">
    <source>
        <dbReference type="Proteomes" id="UP000078492"/>
    </source>
</evidence>
<dbReference type="AlphaFoldDB" id="A0A151IZD0"/>
<dbReference type="SUPFAM" id="SSF63393">
    <property type="entry name" value="RNA polymerase subunits"/>
    <property type="match status" value="1"/>
</dbReference>
<evidence type="ECO:0000256" key="5">
    <source>
        <dbReference type="ARBA" id="ARBA00025770"/>
    </source>
</evidence>
<dbReference type="PANTHER" id="PTHR12056">
    <property type="entry name" value="DNA-DIRECTED RNA POLYMERASES I, II, AND III"/>
    <property type="match status" value="1"/>
</dbReference>
<gene>
    <name evidence="6" type="ORF">ALC57_13600</name>
</gene>
<dbReference type="KEGG" id="tcz:108766022"/>
<dbReference type="EMBL" id="KQ980718">
    <property type="protein sequence ID" value="KYN14201.1"/>
    <property type="molecule type" value="Genomic_DNA"/>
</dbReference>
<dbReference type="FunFam" id="2.20.28.30:FF:000002">
    <property type="entry name" value="DNA-directed RNA polymerases II, IV and V subunit 12"/>
    <property type="match status" value="1"/>
</dbReference>
<dbReference type="GO" id="GO:0006351">
    <property type="term" value="P:DNA-templated transcription"/>
    <property type="evidence" value="ECO:0007669"/>
    <property type="project" value="InterPro"/>
</dbReference>
<keyword evidence="2" id="KW-0479">Metal-binding</keyword>
<keyword evidence="3" id="KW-0862">Zinc</keyword>
<dbReference type="GO" id="GO:0008270">
    <property type="term" value="F:zinc ion binding"/>
    <property type="evidence" value="ECO:0007669"/>
    <property type="project" value="InterPro"/>
</dbReference>
<dbReference type="InterPro" id="IPR006591">
    <property type="entry name" value="RNAP_P/RPABC4"/>
</dbReference>
<keyword evidence="4" id="KW-0539">Nucleus</keyword>
<dbReference type="GO" id="GO:0005665">
    <property type="term" value="C:RNA polymerase II, core complex"/>
    <property type="evidence" value="ECO:0007669"/>
    <property type="project" value="TreeGrafter"/>
</dbReference>
<dbReference type="PANTHER" id="PTHR12056:SF2">
    <property type="entry name" value="GEO11084P1"/>
    <property type="match status" value="1"/>
</dbReference>
<dbReference type="OrthoDB" id="5585087at2759"/>
<dbReference type="GO" id="GO:0005666">
    <property type="term" value="C:RNA polymerase III complex"/>
    <property type="evidence" value="ECO:0007669"/>
    <property type="project" value="TreeGrafter"/>
</dbReference>
<dbReference type="GO" id="GO:0003899">
    <property type="term" value="F:DNA-directed RNA polymerase activity"/>
    <property type="evidence" value="ECO:0007669"/>
    <property type="project" value="InterPro"/>
</dbReference>
<comment type="similarity">
    <text evidence="5">Belongs to the archaeal Rpo12/eukaryotic RPC10 RNA polymerase subunit family.</text>
</comment>
<evidence type="ECO:0000313" key="6">
    <source>
        <dbReference type="EMBL" id="KYN14201.1"/>
    </source>
</evidence>
<evidence type="ECO:0000256" key="2">
    <source>
        <dbReference type="ARBA" id="ARBA00022723"/>
    </source>
</evidence>